<dbReference type="GO" id="GO:0001671">
    <property type="term" value="F:ATPase activator activity"/>
    <property type="evidence" value="ECO:0007669"/>
    <property type="project" value="TreeGrafter"/>
</dbReference>
<comment type="caution">
    <text evidence="4">The sequence shown here is derived from an EMBL/GenBank/DDBJ whole genome shotgun (WGS) entry which is preliminary data.</text>
</comment>
<feature type="region of interest" description="Disordered" evidence="2">
    <location>
        <begin position="247"/>
        <end position="267"/>
    </location>
</feature>
<feature type="region of interest" description="Disordered" evidence="2">
    <location>
        <begin position="126"/>
        <end position="150"/>
    </location>
</feature>
<dbReference type="CDD" id="cd06257">
    <property type="entry name" value="DnaJ"/>
    <property type="match status" value="1"/>
</dbReference>
<dbReference type="PANTHER" id="PTHR45255:SF1">
    <property type="entry name" value="DNAJ HOMOLOG SUBFAMILY C MEMBER 24"/>
    <property type="match status" value="1"/>
</dbReference>
<keyword evidence="5" id="KW-1185">Reference proteome</keyword>
<dbReference type="Proteomes" id="UP000606786">
    <property type="component" value="Unassembled WGS sequence"/>
</dbReference>
<dbReference type="SUPFAM" id="SSF46565">
    <property type="entry name" value="Chaperone J-domain"/>
    <property type="match status" value="1"/>
</dbReference>
<evidence type="ECO:0000259" key="3">
    <source>
        <dbReference type="PROSITE" id="PS50076"/>
    </source>
</evidence>
<organism evidence="4 5">
    <name type="scientific">Ceratitis capitata</name>
    <name type="common">Mediterranean fruit fly</name>
    <name type="synonym">Tephritis capitata</name>
    <dbReference type="NCBI Taxonomy" id="7213"/>
    <lineage>
        <taxon>Eukaryota</taxon>
        <taxon>Metazoa</taxon>
        <taxon>Ecdysozoa</taxon>
        <taxon>Arthropoda</taxon>
        <taxon>Hexapoda</taxon>
        <taxon>Insecta</taxon>
        <taxon>Pterygota</taxon>
        <taxon>Neoptera</taxon>
        <taxon>Endopterygota</taxon>
        <taxon>Diptera</taxon>
        <taxon>Brachycera</taxon>
        <taxon>Muscomorpha</taxon>
        <taxon>Tephritoidea</taxon>
        <taxon>Tephritidae</taxon>
        <taxon>Ceratitis</taxon>
        <taxon>Ceratitis</taxon>
    </lineage>
</organism>
<dbReference type="AlphaFoldDB" id="A0A811TYM8"/>
<evidence type="ECO:0000313" key="5">
    <source>
        <dbReference type="Proteomes" id="UP000606786"/>
    </source>
</evidence>
<evidence type="ECO:0000256" key="1">
    <source>
        <dbReference type="ARBA" id="ARBA00022833"/>
    </source>
</evidence>
<dbReference type="PANTHER" id="PTHR45255">
    <property type="entry name" value="DNAJ HOMOLOG SUBFAMILY C MEMBER 24"/>
    <property type="match status" value="1"/>
</dbReference>
<accession>A0A811TYM8</accession>
<evidence type="ECO:0000256" key="2">
    <source>
        <dbReference type="SAM" id="MobiDB-lite"/>
    </source>
</evidence>
<protein>
    <submittedName>
        <fullName evidence="4">(Mediterranean fruit fly) hypothetical protein</fullName>
    </submittedName>
</protein>
<dbReference type="EMBL" id="CAJHJT010000001">
    <property type="protein sequence ID" value="CAD6991882.1"/>
    <property type="molecule type" value="Genomic_DNA"/>
</dbReference>
<dbReference type="InterPro" id="IPR036869">
    <property type="entry name" value="J_dom_sf"/>
</dbReference>
<dbReference type="Pfam" id="PF00226">
    <property type="entry name" value="DnaJ"/>
    <property type="match status" value="1"/>
</dbReference>
<reference evidence="4" key="1">
    <citation type="submission" date="2020-11" db="EMBL/GenBank/DDBJ databases">
        <authorList>
            <person name="Whitehead M."/>
        </authorList>
    </citation>
    <scope>NUCLEOTIDE SEQUENCE</scope>
    <source>
        <strain evidence="4">EGII</strain>
    </source>
</reference>
<evidence type="ECO:0000313" key="4">
    <source>
        <dbReference type="EMBL" id="CAD6991882.1"/>
    </source>
</evidence>
<gene>
    <name evidence="4" type="ORF">CCAP1982_LOCUS773</name>
</gene>
<feature type="domain" description="J" evidence="3">
    <location>
        <begin position="5"/>
        <end position="102"/>
    </location>
</feature>
<dbReference type="PROSITE" id="PS00636">
    <property type="entry name" value="DNAJ_1"/>
    <property type="match status" value="1"/>
</dbReference>
<dbReference type="PRINTS" id="PR00625">
    <property type="entry name" value="JDOMAIN"/>
</dbReference>
<keyword evidence="1" id="KW-0862">Zinc</keyword>
<dbReference type="Gene3D" id="1.10.287.110">
    <property type="entry name" value="DnaJ domain"/>
    <property type="match status" value="1"/>
</dbReference>
<dbReference type="PROSITE" id="PS50076">
    <property type="entry name" value="DNAJ_2"/>
    <property type="match status" value="1"/>
</dbReference>
<dbReference type="OrthoDB" id="66964at2759"/>
<dbReference type="InterPro" id="IPR018253">
    <property type="entry name" value="DnaJ_domain_CS"/>
</dbReference>
<sequence length="284" mass="31359">MSMKNYYEILQSTPTASFEELRRNYKQLILQSHPDKLQHDTNITKDPNTNADTAINVAASTINPNARNVASLDELNGEFVAINEAWNTLKDATKRKLYDAELLLSKFQTHSNIFAHVTLADMKRCTDTTTTSDGSKTGSGNDNDSGDEGRVKSGVEDDIYWYYTYDCRCGGQYIVDESLDSEIINRNHKHVAHIHSDKQTSEEQEIYQQKQINCDKYFDKNSQASADSKNCQGNAFASSSGSFGSIGGDGGVSKDSQSSAKANDDDDGEVLVECSECSLVIVLT</sequence>
<proteinExistence type="predicted"/>
<name>A0A811TYM8_CERCA</name>
<dbReference type="InterPro" id="IPR036671">
    <property type="entry name" value="DPH_MB_sf"/>
</dbReference>
<dbReference type="GO" id="GO:0008198">
    <property type="term" value="F:ferrous iron binding"/>
    <property type="evidence" value="ECO:0007669"/>
    <property type="project" value="TreeGrafter"/>
</dbReference>
<dbReference type="SMART" id="SM00271">
    <property type="entry name" value="DnaJ"/>
    <property type="match status" value="1"/>
</dbReference>
<feature type="compositionally biased region" description="Low complexity" evidence="2">
    <location>
        <begin position="127"/>
        <end position="143"/>
    </location>
</feature>
<dbReference type="InterPro" id="IPR001623">
    <property type="entry name" value="DnaJ_domain"/>
</dbReference>
<dbReference type="Gene3D" id="3.10.660.10">
    <property type="entry name" value="DPH Zinc finger"/>
    <property type="match status" value="1"/>
</dbReference>